<dbReference type="Pfam" id="PF05670">
    <property type="entry name" value="NFACT-R_1"/>
    <property type="match status" value="1"/>
</dbReference>
<dbReference type="STRING" id="39950.BCB69_02455"/>
<dbReference type="PANTHER" id="PTHR15239">
    <property type="entry name" value="NUCLEAR EXPORT MEDIATOR FACTOR NEMF"/>
    <property type="match status" value="1"/>
</dbReference>
<evidence type="ECO:0000313" key="4">
    <source>
        <dbReference type="EMBL" id="RID94103.1"/>
    </source>
</evidence>
<dbReference type="KEGG" id="dpn:BCB69_02455"/>
<dbReference type="AlphaFoldDB" id="A0A1B3WDF5"/>
<feature type="domain" description="NFACT RNA-binding" evidence="2">
    <location>
        <begin position="460"/>
        <end position="553"/>
    </location>
</feature>
<evidence type="ECO:0000256" key="1">
    <source>
        <dbReference type="SAM" id="Coils"/>
    </source>
</evidence>
<evidence type="ECO:0000259" key="2">
    <source>
        <dbReference type="Pfam" id="PF05670"/>
    </source>
</evidence>
<evidence type="ECO:0000313" key="3">
    <source>
        <dbReference type="EMBL" id="AOH38933.1"/>
    </source>
</evidence>
<evidence type="ECO:0000313" key="5">
    <source>
        <dbReference type="Proteomes" id="UP000094757"/>
    </source>
</evidence>
<dbReference type="InterPro" id="IPR051608">
    <property type="entry name" value="RQC_Subunit_NEMF"/>
</dbReference>
<reference evidence="3" key="1">
    <citation type="submission" date="2016-08" db="EMBL/GenBank/DDBJ databases">
        <authorList>
            <person name="Seilhamer J.J."/>
        </authorList>
    </citation>
    <scope>NUCLEOTIDE SEQUENCE [LARGE SCALE GENOMIC DNA]</scope>
    <source>
        <strain evidence="3">F0677</strain>
    </source>
</reference>
<dbReference type="RefSeq" id="WP_069176918.1">
    <property type="nucleotide sequence ID" value="NZ_CP017037.1"/>
</dbReference>
<dbReference type="EMBL" id="CP017037">
    <property type="protein sequence ID" value="AOH38933.1"/>
    <property type="molecule type" value="Genomic_DNA"/>
</dbReference>
<keyword evidence="1" id="KW-0175">Coiled coil</keyword>
<evidence type="ECO:0000313" key="6">
    <source>
        <dbReference type="Proteomes" id="UP000266262"/>
    </source>
</evidence>
<dbReference type="Proteomes" id="UP000266262">
    <property type="component" value="Unassembled WGS sequence"/>
</dbReference>
<dbReference type="PANTHER" id="PTHR15239:SF6">
    <property type="entry name" value="RIBOSOME QUALITY CONTROL COMPLEX SUBUNIT NEMF"/>
    <property type="match status" value="1"/>
</dbReference>
<proteinExistence type="predicted"/>
<dbReference type="EMBL" id="QWKU01000001">
    <property type="protein sequence ID" value="RID94103.1"/>
    <property type="molecule type" value="Genomic_DNA"/>
</dbReference>
<dbReference type="GO" id="GO:0000049">
    <property type="term" value="F:tRNA binding"/>
    <property type="evidence" value="ECO:0007669"/>
    <property type="project" value="TreeGrafter"/>
</dbReference>
<dbReference type="Pfam" id="PF05833">
    <property type="entry name" value="NFACT_N"/>
    <property type="match status" value="1"/>
</dbReference>
<accession>A0A1B3WDF5</accession>
<dbReference type="GO" id="GO:1990112">
    <property type="term" value="C:RQC complex"/>
    <property type="evidence" value="ECO:0007669"/>
    <property type="project" value="TreeGrafter"/>
</dbReference>
<keyword evidence="6" id="KW-1185">Reference proteome</keyword>
<name>A0A1B3WDF5_9FIRM</name>
<sequence>MQLDSLMIYHLTKELNQSLLGAQVREIHQIDSRLFELELFKIDTKPMHFLLSAQTPTYACILFEKRKNSNFIPAQNFCMSLRKHLEGSRIVSIEQMNLDRIIRIEFNRIENNSSIISKFLYCELLPAAPNLILAENNIILDACIYHKKNDRSIVPQQEYQAPKNSLRMNFLDFNEQELLDILVHPLDDKEKTVAEVLFSLFNGLNQIIVSEICQLSHISSADIYHSLSLTTKKILASAIVQIKTRLQNANGLFFYKKANKVQISAISLSIDKEYQKQSVNKWIVDNISNTEGIISTAVKELTKQIQSALKKELRKEKKIREELAETEKTEEYKLWGNLLSINAWKSIPRQFEIEVENLFVDPPTKVQIPLDPTLSLPANSQMYFKKYNKLKKREEIGIQKLRDCLQMQEYFNNLLYFASTITDRKALDELHNELKNNGIKKQSSPKTSLKKVTKKEPFIHTENKDGYIISIGKNNSQNEFLTLHKANKNDIWLHAQKIPGAHVVIHQDNVQEDIPNDIILYAASLAAYYSQDKDSGKVSVDYTKIKYVKKIPQGPLGLVTYSHHKTIVVKPTPHK</sequence>
<dbReference type="GO" id="GO:0072344">
    <property type="term" value="P:rescue of stalled ribosome"/>
    <property type="evidence" value="ECO:0007669"/>
    <property type="project" value="TreeGrafter"/>
</dbReference>
<gene>
    <name evidence="3" type="ORF">BCB69_02455</name>
    <name evidence="4" type="ORF">DX915_00740</name>
</gene>
<reference evidence="4 6" key="3">
    <citation type="submission" date="2018-08" db="EMBL/GenBank/DDBJ databases">
        <title>Draft genome sequence of Dialister pneumosintes KCOM 1685.</title>
        <authorList>
            <person name="Kook J.-K."/>
            <person name="Park S.-N."/>
            <person name="Lim Y.K."/>
        </authorList>
    </citation>
    <scope>NUCLEOTIDE SEQUENCE [LARGE SCALE GENOMIC DNA]</scope>
    <source>
        <strain evidence="4 6">KCOM 1685</strain>
    </source>
</reference>
<organism evidence="3 5">
    <name type="scientific">Dialister pneumosintes</name>
    <dbReference type="NCBI Taxonomy" id="39950"/>
    <lineage>
        <taxon>Bacteria</taxon>
        <taxon>Bacillati</taxon>
        <taxon>Bacillota</taxon>
        <taxon>Negativicutes</taxon>
        <taxon>Veillonellales</taxon>
        <taxon>Veillonellaceae</taxon>
        <taxon>Dialister</taxon>
    </lineage>
</organism>
<dbReference type="OrthoDB" id="9766163at2"/>
<dbReference type="GO" id="GO:0043023">
    <property type="term" value="F:ribosomal large subunit binding"/>
    <property type="evidence" value="ECO:0007669"/>
    <property type="project" value="TreeGrafter"/>
</dbReference>
<feature type="coiled-coil region" evidence="1">
    <location>
        <begin position="298"/>
        <end position="330"/>
    </location>
</feature>
<dbReference type="InterPro" id="IPR008532">
    <property type="entry name" value="NFACT_RNA-bd"/>
</dbReference>
<reference evidence="5" key="2">
    <citation type="submission" date="2016-08" db="EMBL/GenBank/DDBJ databases">
        <authorList>
            <person name="Holder M.E."/>
            <person name="Ajami N.J."/>
            <person name="Petrosino J.F."/>
        </authorList>
    </citation>
    <scope>NUCLEOTIDE SEQUENCE [LARGE SCALE GENOMIC DNA]</scope>
    <source>
        <strain evidence="5">F0677</strain>
    </source>
</reference>
<dbReference type="Gene3D" id="2.30.310.10">
    <property type="entry name" value="ibrinogen binding protein from staphylococcus aureus domain"/>
    <property type="match status" value="1"/>
</dbReference>
<dbReference type="Proteomes" id="UP000094757">
    <property type="component" value="Chromosome"/>
</dbReference>
<protein>
    <submittedName>
        <fullName evidence="4">Fibronectin-binding domain-containing protein</fullName>
    </submittedName>
</protein>